<proteinExistence type="predicted"/>
<dbReference type="EMBL" id="FODV01000014">
    <property type="protein sequence ID" value="SEP10870.1"/>
    <property type="molecule type" value="Genomic_DNA"/>
</dbReference>
<reference evidence="2" key="1">
    <citation type="submission" date="2016-10" db="EMBL/GenBank/DDBJ databases">
        <authorList>
            <person name="Varghese N."/>
            <person name="Submissions S."/>
        </authorList>
    </citation>
    <scope>NUCLEOTIDE SEQUENCE [LARGE SCALE GENOMIC DNA]</scope>
    <source>
        <strain evidence="2">CGMCC 1.10121</strain>
    </source>
</reference>
<accession>A0A1H8V5Y2</accession>
<keyword evidence="2" id="KW-1185">Reference proteome</keyword>
<protein>
    <submittedName>
        <fullName evidence="1">Uncharacterized protein</fullName>
    </submittedName>
</protein>
<sequence length="94" mass="10276">MADTIQYERRRFGEDIATREESAIRNVVGLNGLEDSIRGSAIRVVFEDNRLSILPPVVLVSLVAPTLANDLPSCKPITAHNRLAIDLTSAIGFD</sequence>
<name>A0A1H8V5Y2_9EURY</name>
<evidence type="ECO:0000313" key="1">
    <source>
        <dbReference type="EMBL" id="SEP10870.1"/>
    </source>
</evidence>
<gene>
    <name evidence="1" type="ORF">SAMN04487948_11473</name>
</gene>
<organism evidence="1 2">
    <name type="scientific">Halogranum amylolyticum</name>
    <dbReference type="NCBI Taxonomy" id="660520"/>
    <lineage>
        <taxon>Archaea</taxon>
        <taxon>Methanobacteriati</taxon>
        <taxon>Methanobacteriota</taxon>
        <taxon>Stenosarchaea group</taxon>
        <taxon>Halobacteria</taxon>
        <taxon>Halobacteriales</taxon>
        <taxon>Haloferacaceae</taxon>
    </lineage>
</organism>
<dbReference type="Proteomes" id="UP000199126">
    <property type="component" value="Unassembled WGS sequence"/>
</dbReference>
<evidence type="ECO:0000313" key="2">
    <source>
        <dbReference type="Proteomes" id="UP000199126"/>
    </source>
</evidence>
<dbReference type="AlphaFoldDB" id="A0A1H8V5Y2"/>